<reference evidence="2" key="1">
    <citation type="submission" date="2021-01" db="EMBL/GenBank/DDBJ databases">
        <title>Modified the classification status of verrucomicrobia.</title>
        <authorList>
            <person name="Feng X."/>
        </authorList>
    </citation>
    <scope>NUCLEOTIDE SEQUENCE</scope>
    <source>
        <strain evidence="2">KCTC 22041</strain>
    </source>
</reference>
<gene>
    <name evidence="2" type="ORF">JIN85_19280</name>
</gene>
<dbReference type="EMBL" id="JAENIJ010000059">
    <property type="protein sequence ID" value="MBK1884567.1"/>
    <property type="molecule type" value="Genomic_DNA"/>
</dbReference>
<evidence type="ECO:0000256" key="1">
    <source>
        <dbReference type="SAM" id="Phobius"/>
    </source>
</evidence>
<keyword evidence="1" id="KW-0812">Transmembrane</keyword>
<protein>
    <submittedName>
        <fullName evidence="2">Uncharacterized protein</fullName>
    </submittedName>
</protein>
<dbReference type="AlphaFoldDB" id="A0A934S9E9"/>
<keyword evidence="3" id="KW-1185">Reference proteome</keyword>
<proteinExistence type="predicted"/>
<name>A0A934S9E9_9BACT</name>
<sequence length="155" mass="15935">MKTKLLSFLAAVAAFLTFVGGLDLAGIVSFLPDTVATGLATALPLLAGVVHLIKALGDFIDDGKINNSWSPKLYPLALWLTLGVLSYPLVSCAAITSGVTGQPIATAPVKREGGRPFNVATSDIARAEAQPETAWGLYNAGAVAEVLTPIADSGK</sequence>
<dbReference type="RefSeq" id="WP_200273880.1">
    <property type="nucleotide sequence ID" value="NZ_JAENIJ010000059.1"/>
</dbReference>
<evidence type="ECO:0000313" key="3">
    <source>
        <dbReference type="Proteomes" id="UP000603141"/>
    </source>
</evidence>
<dbReference type="Proteomes" id="UP000603141">
    <property type="component" value="Unassembled WGS sequence"/>
</dbReference>
<organism evidence="2 3">
    <name type="scientific">Luteolibacter pohnpeiensis</name>
    <dbReference type="NCBI Taxonomy" id="454153"/>
    <lineage>
        <taxon>Bacteria</taxon>
        <taxon>Pseudomonadati</taxon>
        <taxon>Verrucomicrobiota</taxon>
        <taxon>Verrucomicrobiia</taxon>
        <taxon>Verrucomicrobiales</taxon>
        <taxon>Verrucomicrobiaceae</taxon>
        <taxon>Luteolibacter</taxon>
    </lineage>
</organism>
<feature type="transmembrane region" description="Helical" evidence="1">
    <location>
        <begin position="73"/>
        <end position="90"/>
    </location>
</feature>
<feature type="transmembrane region" description="Helical" evidence="1">
    <location>
        <begin position="35"/>
        <end position="53"/>
    </location>
</feature>
<evidence type="ECO:0000313" key="2">
    <source>
        <dbReference type="EMBL" id="MBK1884567.1"/>
    </source>
</evidence>
<keyword evidence="1" id="KW-0472">Membrane</keyword>
<comment type="caution">
    <text evidence="2">The sequence shown here is derived from an EMBL/GenBank/DDBJ whole genome shotgun (WGS) entry which is preliminary data.</text>
</comment>
<keyword evidence="1" id="KW-1133">Transmembrane helix</keyword>
<accession>A0A934S9E9</accession>